<keyword evidence="12" id="KW-0282">Flagellum</keyword>
<evidence type="ECO:0000256" key="7">
    <source>
        <dbReference type="ARBA" id="ARBA00022779"/>
    </source>
</evidence>
<evidence type="ECO:0000256" key="1">
    <source>
        <dbReference type="ARBA" id="ARBA00002254"/>
    </source>
</evidence>
<dbReference type="PANTHER" id="PTHR35091">
    <property type="entry name" value="FLAGELLAR PROTEIN FLIL"/>
    <property type="match status" value="1"/>
</dbReference>
<evidence type="ECO:0000256" key="10">
    <source>
        <dbReference type="RuleBase" id="RU364125"/>
    </source>
</evidence>
<comment type="similarity">
    <text evidence="3 10">Belongs to the FliL family.</text>
</comment>
<evidence type="ECO:0000256" key="6">
    <source>
        <dbReference type="ARBA" id="ARBA00022692"/>
    </source>
</evidence>
<gene>
    <name evidence="11" type="ORF">RED13_001709</name>
    <name evidence="12" type="ORF">SAMN05216578_11817</name>
</gene>
<comment type="subcellular location">
    <subcellularLocation>
        <location evidence="10">Cell inner membrane</location>
    </subcellularLocation>
    <subcellularLocation>
        <location evidence="2">Cell membrane</location>
        <topology evidence="2">Single-pass membrane protein</topology>
    </subcellularLocation>
</comment>
<dbReference type="Pfam" id="PF03748">
    <property type="entry name" value="FliL"/>
    <property type="match status" value="1"/>
</dbReference>
<keyword evidence="12" id="KW-0966">Cell projection</keyword>
<keyword evidence="14" id="KW-1185">Reference proteome</keyword>
<sequence length="170" mass="18315">MARNQAGAQQQAPQVKPEGKSKSLILICVGLVAFLLSAAGLTYALMSGSNGNGAVSEAAREPARLPALYQPLDPAFTVNYAHGGRQRYMQVSVVLMGRDPEAMAAATEHSPLIRNQLVMLFSSADFEQLMSAEGKEKLREQATLAVQTLMEQELGKPIIESVLFTNLVLQ</sequence>
<evidence type="ECO:0000313" key="13">
    <source>
        <dbReference type="Proteomes" id="UP000242815"/>
    </source>
</evidence>
<feature type="transmembrane region" description="Helical" evidence="10">
    <location>
        <begin position="24"/>
        <end position="46"/>
    </location>
</feature>
<organism evidence="12 13">
    <name type="scientific">Halopseudomonas formosensis</name>
    <dbReference type="NCBI Taxonomy" id="1002526"/>
    <lineage>
        <taxon>Bacteria</taxon>
        <taxon>Pseudomonadati</taxon>
        <taxon>Pseudomonadota</taxon>
        <taxon>Gammaproteobacteria</taxon>
        <taxon>Pseudomonadales</taxon>
        <taxon>Pseudomonadaceae</taxon>
        <taxon>Halopseudomonas</taxon>
    </lineage>
</organism>
<reference evidence="11" key="3">
    <citation type="submission" date="2024-05" db="EMBL/GenBank/DDBJ databases">
        <authorList>
            <person name="de Witt J."/>
        </authorList>
    </citation>
    <scope>NUCLEOTIDE SEQUENCE</scope>
    <source>
        <strain evidence="11">FZJ</strain>
    </source>
</reference>
<keyword evidence="12" id="KW-0969">Cilium</keyword>
<evidence type="ECO:0000313" key="12">
    <source>
        <dbReference type="EMBL" id="SFQ89610.1"/>
    </source>
</evidence>
<comment type="function">
    <text evidence="1 10">Controls the rotational direction of flagella during chemotaxis.</text>
</comment>
<reference evidence="14" key="2">
    <citation type="submission" date="2023-07" db="EMBL/GenBank/DDBJ databases">
        <authorList>
            <person name="de Witt J."/>
        </authorList>
    </citation>
    <scope>NUCLEOTIDE SEQUENCE [LARGE SCALE GENOMIC DNA]</scope>
    <source>
        <strain evidence="14">FZJ</strain>
    </source>
</reference>
<dbReference type="PANTHER" id="PTHR35091:SF2">
    <property type="entry name" value="FLAGELLAR PROTEIN FLIL"/>
    <property type="match status" value="1"/>
</dbReference>
<keyword evidence="9 10" id="KW-0472">Membrane</keyword>
<protein>
    <recommendedName>
        <fullName evidence="10">Flagellar protein FliL</fullName>
    </recommendedName>
</protein>
<proteinExistence type="inferred from homology"/>
<evidence type="ECO:0000256" key="2">
    <source>
        <dbReference type="ARBA" id="ARBA00004162"/>
    </source>
</evidence>
<evidence type="ECO:0000256" key="4">
    <source>
        <dbReference type="ARBA" id="ARBA00022475"/>
    </source>
</evidence>
<keyword evidence="5 10" id="KW-0145">Chemotaxis</keyword>
<dbReference type="EMBL" id="JAVRDO010000004">
    <property type="protein sequence ID" value="MDX9687283.1"/>
    <property type="molecule type" value="Genomic_DNA"/>
</dbReference>
<keyword evidence="8 10" id="KW-1133">Transmembrane helix</keyword>
<keyword evidence="4" id="KW-1003">Cell membrane</keyword>
<accession>A0A1I6C8S8</accession>
<keyword evidence="7 10" id="KW-0283">Flagellar rotation</keyword>
<keyword evidence="10" id="KW-0997">Cell inner membrane</keyword>
<evidence type="ECO:0000256" key="5">
    <source>
        <dbReference type="ARBA" id="ARBA00022500"/>
    </source>
</evidence>
<name>A0A1I6C8S8_9GAMM</name>
<dbReference type="Proteomes" id="UP000242815">
    <property type="component" value="Unassembled WGS sequence"/>
</dbReference>
<dbReference type="Proteomes" id="UP001281217">
    <property type="component" value="Unassembled WGS sequence"/>
</dbReference>
<dbReference type="InterPro" id="IPR005503">
    <property type="entry name" value="FliL"/>
</dbReference>
<dbReference type="EMBL" id="FOYD01000018">
    <property type="protein sequence ID" value="SFQ89610.1"/>
    <property type="molecule type" value="Genomic_DNA"/>
</dbReference>
<evidence type="ECO:0000313" key="11">
    <source>
        <dbReference type="EMBL" id="MDX9687283.1"/>
    </source>
</evidence>
<dbReference type="GO" id="GO:0071978">
    <property type="term" value="P:bacterial-type flagellum-dependent swarming motility"/>
    <property type="evidence" value="ECO:0007669"/>
    <property type="project" value="TreeGrafter"/>
</dbReference>
<dbReference type="STRING" id="1002526.SAMN05216578_11817"/>
<evidence type="ECO:0000256" key="3">
    <source>
        <dbReference type="ARBA" id="ARBA00008281"/>
    </source>
</evidence>
<evidence type="ECO:0000256" key="9">
    <source>
        <dbReference type="ARBA" id="ARBA00023136"/>
    </source>
</evidence>
<evidence type="ECO:0000256" key="8">
    <source>
        <dbReference type="ARBA" id="ARBA00022989"/>
    </source>
</evidence>
<evidence type="ECO:0000313" key="14">
    <source>
        <dbReference type="Proteomes" id="UP001281217"/>
    </source>
</evidence>
<dbReference type="RefSeq" id="WP_090541202.1">
    <property type="nucleotide sequence ID" value="NZ_FOYD01000018.1"/>
</dbReference>
<reference evidence="12 13" key="1">
    <citation type="submission" date="2016-10" db="EMBL/GenBank/DDBJ databases">
        <authorList>
            <person name="de Groot N.N."/>
        </authorList>
    </citation>
    <scope>NUCLEOTIDE SEQUENCE [LARGE SCALE GENOMIC DNA]</scope>
    <source>
        <strain evidence="12 13">JCM 18415</strain>
    </source>
</reference>
<dbReference type="OrthoDB" id="5616092at2"/>
<keyword evidence="6 10" id="KW-0812">Transmembrane</keyword>
<dbReference type="GO" id="GO:0006935">
    <property type="term" value="P:chemotaxis"/>
    <property type="evidence" value="ECO:0007669"/>
    <property type="project" value="UniProtKB-KW"/>
</dbReference>
<dbReference type="GO" id="GO:0009425">
    <property type="term" value="C:bacterial-type flagellum basal body"/>
    <property type="evidence" value="ECO:0007669"/>
    <property type="project" value="InterPro"/>
</dbReference>
<dbReference type="AlphaFoldDB" id="A0A1I6C8S8"/>
<dbReference type="GO" id="GO:0005886">
    <property type="term" value="C:plasma membrane"/>
    <property type="evidence" value="ECO:0007669"/>
    <property type="project" value="UniProtKB-SubCell"/>
</dbReference>